<sequence length="54" mass="5851">MPKDCLVVGDSINDVESARSAGMTMADVHYGYNHGEDIRMSKPDLVIGSLLELV</sequence>
<organism evidence="1 2">
    <name type="scientific">Dyella acidisoli</name>
    <dbReference type="NCBI Taxonomy" id="1867834"/>
    <lineage>
        <taxon>Bacteria</taxon>
        <taxon>Pseudomonadati</taxon>
        <taxon>Pseudomonadota</taxon>
        <taxon>Gammaproteobacteria</taxon>
        <taxon>Lysobacterales</taxon>
        <taxon>Rhodanobacteraceae</taxon>
        <taxon>Dyella</taxon>
    </lineage>
</organism>
<accession>A0ABQ5XSV2</accession>
<dbReference type="EMBL" id="BSOB01000018">
    <property type="protein sequence ID" value="GLQ93523.1"/>
    <property type="molecule type" value="Genomic_DNA"/>
</dbReference>
<name>A0ABQ5XSV2_9GAMM</name>
<evidence type="ECO:0000313" key="1">
    <source>
        <dbReference type="EMBL" id="GLQ93523.1"/>
    </source>
</evidence>
<dbReference type="Gene3D" id="3.40.50.1000">
    <property type="entry name" value="HAD superfamily/HAD-like"/>
    <property type="match status" value="1"/>
</dbReference>
<proteinExistence type="predicted"/>
<gene>
    <name evidence="1" type="ORF">GCM10007901_24740</name>
</gene>
<dbReference type="InterPro" id="IPR023214">
    <property type="entry name" value="HAD_sf"/>
</dbReference>
<reference evidence="2" key="1">
    <citation type="journal article" date="2019" name="Int. J. Syst. Evol. Microbiol.">
        <title>The Global Catalogue of Microorganisms (GCM) 10K type strain sequencing project: providing services to taxonomists for standard genome sequencing and annotation.</title>
        <authorList>
            <consortium name="The Broad Institute Genomics Platform"/>
            <consortium name="The Broad Institute Genome Sequencing Center for Infectious Disease"/>
            <person name="Wu L."/>
            <person name="Ma J."/>
        </authorList>
    </citation>
    <scope>NUCLEOTIDE SEQUENCE [LARGE SCALE GENOMIC DNA]</scope>
    <source>
        <strain evidence="2">NBRC 111980</strain>
    </source>
</reference>
<dbReference type="Pfam" id="PF13242">
    <property type="entry name" value="Hydrolase_like"/>
    <property type="match status" value="1"/>
</dbReference>
<dbReference type="SUPFAM" id="SSF56784">
    <property type="entry name" value="HAD-like"/>
    <property type="match status" value="1"/>
</dbReference>
<protein>
    <recommendedName>
        <fullName evidence="3">Phosphoglycolate phosphatase</fullName>
    </recommendedName>
</protein>
<evidence type="ECO:0008006" key="3">
    <source>
        <dbReference type="Google" id="ProtNLM"/>
    </source>
</evidence>
<evidence type="ECO:0000313" key="2">
    <source>
        <dbReference type="Proteomes" id="UP001156670"/>
    </source>
</evidence>
<dbReference type="InterPro" id="IPR036412">
    <property type="entry name" value="HAD-like_sf"/>
</dbReference>
<comment type="caution">
    <text evidence="1">The sequence shown here is derived from an EMBL/GenBank/DDBJ whole genome shotgun (WGS) entry which is preliminary data.</text>
</comment>
<keyword evidence="2" id="KW-1185">Reference proteome</keyword>
<dbReference type="Proteomes" id="UP001156670">
    <property type="component" value="Unassembled WGS sequence"/>
</dbReference>